<reference evidence="1 2" key="1">
    <citation type="submission" date="2021-06" db="EMBL/GenBank/DDBJ databases">
        <authorList>
            <person name="Kallberg Y."/>
            <person name="Tangrot J."/>
            <person name="Rosling A."/>
        </authorList>
    </citation>
    <scope>NUCLEOTIDE SEQUENCE [LARGE SCALE GENOMIC DNA]</scope>
    <source>
        <strain evidence="1 2">120-4 pot B 10/14</strain>
    </source>
</reference>
<dbReference type="EMBL" id="CAJVQB010000433">
    <property type="protein sequence ID" value="CAG8488773.1"/>
    <property type="molecule type" value="Genomic_DNA"/>
</dbReference>
<comment type="caution">
    <text evidence="1">The sequence shown here is derived from an EMBL/GenBank/DDBJ whole genome shotgun (WGS) entry which is preliminary data.</text>
</comment>
<protein>
    <submittedName>
        <fullName evidence="1">34326_t:CDS:1</fullName>
    </submittedName>
</protein>
<gene>
    <name evidence="1" type="ORF">GMARGA_LOCUS1615</name>
</gene>
<dbReference type="InterPro" id="IPR036691">
    <property type="entry name" value="Endo/exonu/phosph_ase_sf"/>
</dbReference>
<evidence type="ECO:0000313" key="1">
    <source>
        <dbReference type="EMBL" id="CAG8488773.1"/>
    </source>
</evidence>
<accession>A0ABM8VZV1</accession>
<keyword evidence="2" id="KW-1185">Reference proteome</keyword>
<organism evidence="1 2">
    <name type="scientific">Gigaspora margarita</name>
    <dbReference type="NCBI Taxonomy" id="4874"/>
    <lineage>
        <taxon>Eukaryota</taxon>
        <taxon>Fungi</taxon>
        <taxon>Fungi incertae sedis</taxon>
        <taxon>Mucoromycota</taxon>
        <taxon>Glomeromycotina</taxon>
        <taxon>Glomeromycetes</taxon>
        <taxon>Diversisporales</taxon>
        <taxon>Gigasporaceae</taxon>
        <taxon>Gigaspora</taxon>
    </lineage>
</organism>
<evidence type="ECO:0000313" key="2">
    <source>
        <dbReference type="Proteomes" id="UP000789901"/>
    </source>
</evidence>
<name>A0ABM8VZV1_GIGMA</name>
<sequence length="110" mass="13300">MSEKNIVNSSFENRNFIDSFRFINLYKKEYTWQKDNLASRIDYVWLGEEFQDIIMKAEIKDISILMRSNHKLVWAEIETSAILNYCKLRKKEEKGPTRRVFLYHKATEEN</sequence>
<dbReference type="SUPFAM" id="SSF56219">
    <property type="entry name" value="DNase I-like"/>
    <property type="match status" value="1"/>
</dbReference>
<proteinExistence type="predicted"/>
<dbReference type="Proteomes" id="UP000789901">
    <property type="component" value="Unassembled WGS sequence"/>
</dbReference>
<dbReference type="Gene3D" id="3.60.10.10">
    <property type="entry name" value="Endonuclease/exonuclease/phosphatase"/>
    <property type="match status" value="1"/>
</dbReference>